<proteinExistence type="predicted"/>
<name>A0ABV7SV10_9SPHN</name>
<dbReference type="Proteomes" id="UP001595713">
    <property type="component" value="Unassembled WGS sequence"/>
</dbReference>
<organism evidence="1 2">
    <name type="scientific">Sphingomonas hylomeconis</name>
    <dbReference type="NCBI Taxonomy" id="1395958"/>
    <lineage>
        <taxon>Bacteria</taxon>
        <taxon>Pseudomonadati</taxon>
        <taxon>Pseudomonadota</taxon>
        <taxon>Alphaproteobacteria</taxon>
        <taxon>Sphingomonadales</taxon>
        <taxon>Sphingomonadaceae</taxon>
        <taxon>Sphingomonas</taxon>
    </lineage>
</organism>
<accession>A0ABV7SV10</accession>
<evidence type="ECO:0000313" key="2">
    <source>
        <dbReference type="Proteomes" id="UP001595713"/>
    </source>
</evidence>
<sequence length="48" mass="5325">MTPGASDRDRIEHLFGRYEALVNPPATTGVKANRRVARQCIAKQDKDA</sequence>
<comment type="caution">
    <text evidence="1">The sequence shown here is derived from an EMBL/GenBank/DDBJ whole genome shotgun (WGS) entry which is preliminary data.</text>
</comment>
<dbReference type="RefSeq" id="WP_261293134.1">
    <property type="nucleotide sequence ID" value="NZ_JANQBK010000003.1"/>
</dbReference>
<reference evidence="2" key="1">
    <citation type="journal article" date="2019" name="Int. J. Syst. Evol. Microbiol.">
        <title>The Global Catalogue of Microorganisms (GCM) 10K type strain sequencing project: providing services to taxonomists for standard genome sequencing and annotation.</title>
        <authorList>
            <consortium name="The Broad Institute Genomics Platform"/>
            <consortium name="The Broad Institute Genome Sequencing Center for Infectious Disease"/>
            <person name="Wu L."/>
            <person name="Ma J."/>
        </authorList>
    </citation>
    <scope>NUCLEOTIDE SEQUENCE [LARGE SCALE GENOMIC DNA]</scope>
    <source>
        <strain evidence="2">KCTC 42739</strain>
    </source>
</reference>
<evidence type="ECO:0000313" key="1">
    <source>
        <dbReference type="EMBL" id="MFC3579986.1"/>
    </source>
</evidence>
<keyword evidence="2" id="KW-1185">Reference proteome</keyword>
<protein>
    <submittedName>
        <fullName evidence="1">Uncharacterized protein</fullName>
    </submittedName>
</protein>
<gene>
    <name evidence="1" type="ORF">ACFONA_07380</name>
</gene>
<dbReference type="EMBL" id="JBHRXP010000002">
    <property type="protein sequence ID" value="MFC3579986.1"/>
    <property type="molecule type" value="Genomic_DNA"/>
</dbReference>